<evidence type="ECO:0000256" key="3">
    <source>
        <dbReference type="ARBA" id="ARBA00022452"/>
    </source>
</evidence>
<comment type="similarity">
    <text evidence="7">Belongs to the TonB-dependent receptor family.</text>
</comment>
<dbReference type="PATRIC" id="fig|817.53.peg.1311"/>
<dbReference type="InterPro" id="IPR023997">
    <property type="entry name" value="TonB-dep_OMP_SusC/RagA_CS"/>
</dbReference>
<name>A0A0I9SBE3_BACFG</name>
<evidence type="ECO:0000256" key="6">
    <source>
        <dbReference type="ARBA" id="ARBA00023237"/>
    </source>
</evidence>
<evidence type="ECO:0000256" key="7">
    <source>
        <dbReference type="PROSITE-ProRule" id="PRU01360"/>
    </source>
</evidence>
<protein>
    <submittedName>
        <fullName evidence="9">Membrane protein</fullName>
    </submittedName>
</protein>
<dbReference type="GO" id="GO:0009279">
    <property type="term" value="C:cell outer membrane"/>
    <property type="evidence" value="ECO:0007669"/>
    <property type="project" value="UniProtKB-SubCell"/>
</dbReference>
<comment type="caution">
    <text evidence="9">The sequence shown here is derived from an EMBL/GenBank/DDBJ whole genome shotgun (WGS) entry which is preliminary data.</text>
</comment>
<keyword evidence="3 7" id="KW-1134">Transmembrane beta strand</keyword>
<feature type="domain" description="TonB-dependent receptor plug" evidence="8">
    <location>
        <begin position="226"/>
        <end position="330"/>
    </location>
</feature>
<dbReference type="NCBIfam" id="TIGR04057">
    <property type="entry name" value="SusC_RagA_signa"/>
    <property type="match status" value="1"/>
</dbReference>
<dbReference type="Gene3D" id="2.40.170.20">
    <property type="entry name" value="TonB-dependent receptor, beta-barrel domain"/>
    <property type="match status" value="1"/>
</dbReference>
<keyword evidence="5 7" id="KW-0472">Membrane</keyword>
<gene>
    <name evidence="9" type="ORF">EE52_0206340</name>
</gene>
<proteinExistence type="inferred from homology"/>
<keyword evidence="4 7" id="KW-0812">Transmembrane</keyword>
<keyword evidence="6 7" id="KW-0998">Cell outer membrane</keyword>
<evidence type="ECO:0000256" key="2">
    <source>
        <dbReference type="ARBA" id="ARBA00022448"/>
    </source>
</evidence>
<dbReference type="PROSITE" id="PS52016">
    <property type="entry name" value="TONB_DEPENDENT_REC_3"/>
    <property type="match status" value="1"/>
</dbReference>
<dbReference type="SUPFAM" id="SSF56935">
    <property type="entry name" value="Porins"/>
    <property type="match status" value="1"/>
</dbReference>
<keyword evidence="2 7" id="KW-0813">Transport</keyword>
<organism evidence="9">
    <name type="scientific">Bacteroides fragilis</name>
    <dbReference type="NCBI Taxonomy" id="817"/>
    <lineage>
        <taxon>Bacteria</taxon>
        <taxon>Pseudomonadati</taxon>
        <taxon>Bacteroidota</taxon>
        <taxon>Bacteroidia</taxon>
        <taxon>Bacteroidales</taxon>
        <taxon>Bacteroidaceae</taxon>
        <taxon>Bacteroides</taxon>
    </lineage>
</organism>
<evidence type="ECO:0000256" key="5">
    <source>
        <dbReference type="ARBA" id="ARBA00023136"/>
    </source>
</evidence>
<dbReference type="NCBIfam" id="TIGR04056">
    <property type="entry name" value="OMP_RagA_SusC"/>
    <property type="match status" value="1"/>
</dbReference>
<accession>A0A0I9SBE3</accession>
<dbReference type="InterPro" id="IPR039426">
    <property type="entry name" value="TonB-dep_rcpt-like"/>
</dbReference>
<dbReference type="Gene3D" id="2.170.130.10">
    <property type="entry name" value="TonB-dependent receptor, plug domain"/>
    <property type="match status" value="1"/>
</dbReference>
<reference evidence="9" key="2">
    <citation type="submission" date="2014-07" db="EMBL/GenBank/DDBJ databases">
        <title>Genetics and epidemiology of antimicrobial resistance in B. fragilis group.</title>
        <authorList>
            <person name="Sydenham T.V."/>
            <person name="Hasman H."/>
            <person name="Kemp M."/>
            <person name="Justesen U.S."/>
        </authorList>
    </citation>
    <scope>NUCLEOTIDE SEQUENCE [LARGE SCALE GENOMIC DNA]</scope>
    <source>
        <strain evidence="9">DCMOUH0018B</strain>
    </source>
</reference>
<dbReference type="InterPro" id="IPR012910">
    <property type="entry name" value="Plug_dom"/>
</dbReference>
<evidence type="ECO:0000256" key="4">
    <source>
        <dbReference type="ARBA" id="ARBA00022692"/>
    </source>
</evidence>
<dbReference type="Pfam" id="PF13715">
    <property type="entry name" value="CarbopepD_reg_2"/>
    <property type="match status" value="1"/>
</dbReference>
<sequence length="1126" mass="125740">MKNTRCTDFYVPKNSSIKPLFKTMRVTTFLLFFCVFGAMAGTVNSQNARVSIKKTNVPLEEILNEIERQTDYLFMYSNAVDVKRHASIHVSEKPVSEVLNQLLGNQVLYEMEGTHIILSDKHSPRNTIIVQQEDKIPAKGKITDMADEPIIGASILEKGTTNGIITDLNGGFSLDVSPGAILVISYIGYAKQEVKVIPGKTLKIKMKEDAELLDEVVVVGYGTQKKVNLTGAVETIESDVIENRPIRSATDALQGTVSGLTVSSGTGKPGEFASFKIRGNTSINSAGALVIIDGMPGDINVVNPQDIETISILKDAASAAIYGARAAEGVVLVTTKKGASEKVKVEYTGNFSFNSPTRLPESNTGLDHALLSNVAFANAGLAAPFSQKAIDAIKDPNTIAIPNGKEWIYTSDVDWIGLMMDHSFQQTHNLTISKASDRLKYLFSIGWLDQNGMFSEYGPDNYDRINLRSNISVELIKNKLSFDSRISYSRGVNLYHAAEGSWSIPYITFIQAGPNMPIYDPNGNYSRHRMQLNPIQALKEGGEGRTRNQRIEGVFTLEYKPVKGLSLRAVGGANILDGQKKEWRRAYGKYGVEGLISTAFGQKSPNSVTQNNSHRQYLTGQLIAEYKGVFGKHDINVLGGWSAEENLYEDLQGKRTDIIGNELPALNLGDTDGWSNGADENEWALVSGFMRMNYAFASKYLVEANFRADASSRFSKKHRWGVFPSASVGWRITEEKFMKNQRIFDNLKLRISWGQLGNQNGLGMYDHIASYNIKGYYPFKSELGQWAVISKLPSETRTWETVEMNNFAVDMAFLRNRLTVTGEYFIKRNKDMLVNVEVPSVIGVDVPTGNYGELEVKGWEVTVGWQDRIKDFSYSARFNLSDQKDKLVDYGVEYNGFVAGVNQKVQGYSLGSIFGYRTDGYFKSEEEVKNSAAYNKSITGVGDIKYVDKDGDGKISAPNDLEYLGTTTPRYTFGLNLTAAWKGFDLGILFQGVGKRNFYLSSEVMNPYYAIWNNFSYKMHNDYWTPENPNAAFPRYYAGANHNYQISDHWLQNAAYVRLKNLQLGYTIDPKLTKSWGIQRLRVYFSGDNLCEYSKLNDNFDPELSNVDGYVYPIMRNFSFGLNVTF</sequence>
<evidence type="ECO:0000259" key="8">
    <source>
        <dbReference type="Pfam" id="PF07715"/>
    </source>
</evidence>
<evidence type="ECO:0000313" key="9">
    <source>
        <dbReference type="EMBL" id="KFX75518.1"/>
    </source>
</evidence>
<dbReference type="RefSeq" id="WP_044299976.1">
    <property type="nucleotide sequence ID" value="NZ_CAEUHN010000001.1"/>
</dbReference>
<dbReference type="AlphaFoldDB" id="A0A0I9SBE3"/>
<dbReference type="InterPro" id="IPR023996">
    <property type="entry name" value="TonB-dep_OMP_SusC/RagA"/>
</dbReference>
<evidence type="ECO:0000256" key="1">
    <source>
        <dbReference type="ARBA" id="ARBA00004571"/>
    </source>
</evidence>
<dbReference type="SUPFAM" id="SSF49464">
    <property type="entry name" value="Carboxypeptidase regulatory domain-like"/>
    <property type="match status" value="1"/>
</dbReference>
<dbReference type="InterPro" id="IPR037066">
    <property type="entry name" value="Plug_dom_sf"/>
</dbReference>
<dbReference type="EMBL" id="JMZZ02000099">
    <property type="protein sequence ID" value="KFX75518.1"/>
    <property type="molecule type" value="Genomic_DNA"/>
</dbReference>
<dbReference type="InterPro" id="IPR008969">
    <property type="entry name" value="CarboxyPept-like_regulatory"/>
</dbReference>
<reference evidence="9" key="1">
    <citation type="book" date="2014" name="THE 24TH EUROPEAN CONGRESS OF CLINICAL MICROBIOLOGY AND INFECTIOUS DISEASES" publisher="ECCMID 2014" city="Barcelona, Spain">
        <title>Identification of resistance genes in three multidrug-resistant Bacteroides fragilis isolates by whole genome sequencing.</title>
        <editorList>
            <person name="Unknown"/>
            <person name="A."/>
        </editorList>
        <authorList>
            <person name="Sydenham T.V."/>
            <person name="Hasman H."/>
            <person name="Wang M."/>
            <person name="Soki J."/>
            <person name="Nagy E."/>
            <person name="Justesen U.S."/>
        </authorList>
    </citation>
    <scope>NUCLEOTIDE SEQUENCE</scope>
    <source>
        <strain evidence="9">DCMOUH0018B</strain>
    </source>
</reference>
<dbReference type="FunFam" id="2.60.40.1120:FF:000003">
    <property type="entry name" value="Outer membrane protein Omp121"/>
    <property type="match status" value="1"/>
</dbReference>
<dbReference type="InterPro" id="IPR036942">
    <property type="entry name" value="Beta-barrel_TonB_sf"/>
</dbReference>
<comment type="subcellular location">
    <subcellularLocation>
        <location evidence="1 7">Cell outer membrane</location>
        <topology evidence="1 7">Multi-pass membrane protein</topology>
    </subcellularLocation>
</comment>
<dbReference type="Pfam" id="PF07715">
    <property type="entry name" value="Plug"/>
    <property type="match status" value="1"/>
</dbReference>